<dbReference type="GO" id="GO:0003735">
    <property type="term" value="F:structural constituent of ribosome"/>
    <property type="evidence" value="ECO:0007669"/>
    <property type="project" value="InterPro"/>
</dbReference>
<evidence type="ECO:0000313" key="8">
    <source>
        <dbReference type="Proteomes" id="UP000078492"/>
    </source>
</evidence>
<dbReference type="InterPro" id="IPR036235">
    <property type="entry name" value="Ribosomal_bL12_oligo_N_sf"/>
</dbReference>
<evidence type="ECO:0000256" key="3">
    <source>
        <dbReference type="ARBA" id="ARBA00023274"/>
    </source>
</evidence>
<feature type="domain" description="Large ribosomal subunit protein bL12 C-terminal" evidence="5">
    <location>
        <begin position="124"/>
        <end position="191"/>
    </location>
</feature>
<dbReference type="InterPro" id="IPR013823">
    <property type="entry name" value="Ribosomal_bL12_C"/>
</dbReference>
<keyword evidence="8" id="KW-1185">Reference proteome</keyword>
<dbReference type="EMBL" id="KQ980514">
    <property type="protein sequence ID" value="KYN15706.1"/>
    <property type="molecule type" value="Genomic_DNA"/>
</dbReference>
<feature type="compositionally biased region" description="Pro residues" evidence="4">
    <location>
        <begin position="42"/>
        <end position="51"/>
    </location>
</feature>
<evidence type="ECO:0000256" key="1">
    <source>
        <dbReference type="ARBA" id="ARBA00007197"/>
    </source>
</evidence>
<sequence length="192" mass="21046">FDMINTIRLLSWQSLPQFRRFHKCVVRQTESSAAAATEAIAAPPPPLPSSPSPSDAEKPIHPKIDKIANDITALNLIEVAELSELLKKRLNLPDAPIMPVGGFVAASQASEEEEVEQKRVQTEFTVKLMAFDEKQKVALIKEVKSLLPDTNLVQAKKFVESAPTIVKADIAKDEAEKLRDALTKVGATVQIV</sequence>
<evidence type="ECO:0000313" key="7">
    <source>
        <dbReference type="EMBL" id="KYN15706.1"/>
    </source>
</evidence>
<dbReference type="InterPro" id="IPR008932">
    <property type="entry name" value="Ribosomal_bL12_oligo"/>
</dbReference>
<feature type="region of interest" description="Disordered" evidence="4">
    <location>
        <begin position="35"/>
        <end position="60"/>
    </location>
</feature>
<evidence type="ECO:0000259" key="6">
    <source>
        <dbReference type="Pfam" id="PF16320"/>
    </source>
</evidence>
<accession>A0A151J1D7</accession>
<dbReference type="FunFam" id="3.30.1390.10:FF:000001">
    <property type="entry name" value="50S ribosomal protein L7/L12"/>
    <property type="match status" value="1"/>
</dbReference>
<dbReference type="SUPFAM" id="SSF54736">
    <property type="entry name" value="ClpS-like"/>
    <property type="match status" value="1"/>
</dbReference>
<dbReference type="AlphaFoldDB" id="A0A151J1D7"/>
<keyword evidence="2 7" id="KW-0689">Ribosomal protein</keyword>
<reference evidence="7 8" key="1">
    <citation type="submission" date="2015-09" db="EMBL/GenBank/DDBJ databases">
        <title>Trachymyrmex cornetzi WGS genome.</title>
        <authorList>
            <person name="Nygaard S."/>
            <person name="Hu H."/>
            <person name="Boomsma J."/>
            <person name="Zhang G."/>
        </authorList>
    </citation>
    <scope>NUCLEOTIDE SEQUENCE [LARGE SCALE GENOMIC DNA]</scope>
    <source>
        <strain evidence="7">Tcor2-1</strain>
        <tissue evidence="7">Whole body</tissue>
    </source>
</reference>
<dbReference type="Pfam" id="PF16320">
    <property type="entry name" value="Ribosomal_L12_N"/>
    <property type="match status" value="1"/>
</dbReference>
<gene>
    <name evidence="7" type="ORF">ALC57_12002</name>
</gene>
<name>A0A151J1D7_9HYME</name>
<dbReference type="InterPro" id="IPR000206">
    <property type="entry name" value="Ribosomal_bL12"/>
</dbReference>
<dbReference type="Gene3D" id="3.30.1390.10">
    <property type="match status" value="1"/>
</dbReference>
<organism evidence="7 8">
    <name type="scientific">Trachymyrmex cornetzi</name>
    <dbReference type="NCBI Taxonomy" id="471704"/>
    <lineage>
        <taxon>Eukaryota</taxon>
        <taxon>Metazoa</taxon>
        <taxon>Ecdysozoa</taxon>
        <taxon>Arthropoda</taxon>
        <taxon>Hexapoda</taxon>
        <taxon>Insecta</taxon>
        <taxon>Pterygota</taxon>
        <taxon>Neoptera</taxon>
        <taxon>Endopterygota</taxon>
        <taxon>Hymenoptera</taxon>
        <taxon>Apocrita</taxon>
        <taxon>Aculeata</taxon>
        <taxon>Formicoidea</taxon>
        <taxon>Formicidae</taxon>
        <taxon>Myrmicinae</taxon>
        <taxon>Trachymyrmex</taxon>
    </lineage>
</organism>
<dbReference type="GO" id="GO:0005762">
    <property type="term" value="C:mitochondrial large ribosomal subunit"/>
    <property type="evidence" value="ECO:0007669"/>
    <property type="project" value="TreeGrafter"/>
</dbReference>
<dbReference type="GO" id="GO:0003729">
    <property type="term" value="F:mRNA binding"/>
    <property type="evidence" value="ECO:0007669"/>
    <property type="project" value="TreeGrafter"/>
</dbReference>
<proteinExistence type="inferred from homology"/>
<dbReference type="PANTHER" id="PTHR45987">
    <property type="entry name" value="39S RIBOSOMAL PROTEIN L12"/>
    <property type="match status" value="1"/>
</dbReference>
<dbReference type="STRING" id="471704.A0A151J1D7"/>
<dbReference type="GO" id="GO:0006412">
    <property type="term" value="P:translation"/>
    <property type="evidence" value="ECO:0007669"/>
    <property type="project" value="InterPro"/>
</dbReference>
<feature type="non-terminal residue" evidence="7">
    <location>
        <position position="1"/>
    </location>
</feature>
<keyword evidence="3" id="KW-0687">Ribonucleoprotein</keyword>
<dbReference type="Proteomes" id="UP000078492">
    <property type="component" value="Unassembled WGS sequence"/>
</dbReference>
<evidence type="ECO:0000259" key="5">
    <source>
        <dbReference type="Pfam" id="PF00542"/>
    </source>
</evidence>
<feature type="domain" description="Large ribosomal subunit protein bL12 oligomerization" evidence="6">
    <location>
        <begin position="63"/>
        <end position="109"/>
    </location>
</feature>
<evidence type="ECO:0000256" key="2">
    <source>
        <dbReference type="ARBA" id="ARBA00022980"/>
    </source>
</evidence>
<dbReference type="CDD" id="cd00387">
    <property type="entry name" value="Ribosomal_L7_L12"/>
    <property type="match status" value="1"/>
</dbReference>
<evidence type="ECO:0000256" key="4">
    <source>
        <dbReference type="SAM" id="MobiDB-lite"/>
    </source>
</evidence>
<dbReference type="InterPro" id="IPR014719">
    <property type="entry name" value="Ribosomal_bL12_C/ClpS-like"/>
</dbReference>
<dbReference type="SUPFAM" id="SSF48300">
    <property type="entry name" value="Ribosomal protein L7/12, oligomerisation (N-terminal) domain"/>
    <property type="match status" value="1"/>
</dbReference>
<dbReference type="Pfam" id="PF00542">
    <property type="entry name" value="Ribosomal_L12"/>
    <property type="match status" value="1"/>
</dbReference>
<protein>
    <submittedName>
        <fullName evidence="7">39S ribosomal protein L12, mitochondrial</fullName>
    </submittedName>
</protein>
<dbReference type="PANTHER" id="PTHR45987:SF4">
    <property type="entry name" value="LARGE RIBOSOMAL SUBUNIT PROTEIN BL12M"/>
    <property type="match status" value="1"/>
</dbReference>
<comment type="similarity">
    <text evidence="1">Belongs to the bacterial ribosomal protein bL12 family.</text>
</comment>